<dbReference type="EMBL" id="FNCN01000025">
    <property type="protein sequence ID" value="SDH88600.1"/>
    <property type="molecule type" value="Genomic_DNA"/>
</dbReference>
<feature type="transmembrane region" description="Helical" evidence="2">
    <location>
        <begin position="101"/>
        <end position="121"/>
    </location>
</feature>
<dbReference type="PROSITE" id="PS00108">
    <property type="entry name" value="PROTEIN_KINASE_ST"/>
    <property type="match status" value="1"/>
</dbReference>
<name>A0A1G8G2T5_9ACTN</name>
<feature type="domain" description="Protein kinase" evidence="3">
    <location>
        <begin position="243"/>
        <end position="492"/>
    </location>
</feature>
<accession>A0A1G8G2T5</accession>
<dbReference type="PROSITE" id="PS50011">
    <property type="entry name" value="PROTEIN_KINASE_DOM"/>
    <property type="match status" value="1"/>
</dbReference>
<dbReference type="GO" id="GO:0005524">
    <property type="term" value="F:ATP binding"/>
    <property type="evidence" value="ECO:0007669"/>
    <property type="project" value="InterPro"/>
</dbReference>
<dbReference type="InterPro" id="IPR053235">
    <property type="entry name" value="Ser_Thr_kinase"/>
</dbReference>
<dbReference type="InterPro" id="IPR011009">
    <property type="entry name" value="Kinase-like_dom_sf"/>
</dbReference>
<keyword evidence="5" id="KW-1185">Reference proteome</keyword>
<feature type="transmembrane region" description="Helical" evidence="2">
    <location>
        <begin position="35"/>
        <end position="56"/>
    </location>
</feature>
<keyword evidence="2" id="KW-1133">Transmembrane helix</keyword>
<feature type="compositionally biased region" description="Pro residues" evidence="1">
    <location>
        <begin position="138"/>
        <end position="150"/>
    </location>
</feature>
<dbReference type="PANTHER" id="PTHR24361">
    <property type="entry name" value="MITOGEN-ACTIVATED KINASE KINASE KINASE"/>
    <property type="match status" value="1"/>
</dbReference>
<evidence type="ECO:0000259" key="3">
    <source>
        <dbReference type="PROSITE" id="PS50011"/>
    </source>
</evidence>
<evidence type="ECO:0000313" key="5">
    <source>
        <dbReference type="Proteomes" id="UP000198923"/>
    </source>
</evidence>
<gene>
    <name evidence="4" type="ORF">SAMN05421505_12558</name>
</gene>
<feature type="compositionally biased region" description="Low complexity" evidence="1">
    <location>
        <begin position="203"/>
        <end position="217"/>
    </location>
</feature>
<feature type="region of interest" description="Disordered" evidence="1">
    <location>
        <begin position="134"/>
        <end position="248"/>
    </location>
</feature>
<dbReference type="Gene3D" id="3.30.200.20">
    <property type="entry name" value="Phosphorylase Kinase, domain 1"/>
    <property type="match status" value="1"/>
</dbReference>
<keyword evidence="4" id="KW-0418">Kinase</keyword>
<evidence type="ECO:0000313" key="4">
    <source>
        <dbReference type="EMBL" id="SDH88600.1"/>
    </source>
</evidence>
<feature type="region of interest" description="Disordered" evidence="1">
    <location>
        <begin position="1"/>
        <end position="30"/>
    </location>
</feature>
<dbReference type="InterPro" id="IPR008271">
    <property type="entry name" value="Ser/Thr_kinase_AS"/>
</dbReference>
<feature type="transmembrane region" description="Helical" evidence="2">
    <location>
        <begin position="63"/>
        <end position="81"/>
    </location>
</feature>
<sequence length="492" mass="52552">MPCVPPRHGPADYHHHPVHGPGPGHPPQRTPRTSLFWGLAPLYSLGMATPFLMVHAAIRLRSAVIASAGAAYFVLLMFYLVASSAFDDKDPATPEDPRFTLAISAHLLIGWIGGTVHAMVLRKSVFRPVPVHRASHLPPAPQPARYPPGTVPRQQPHRAPTAPSTRQWQGPGHRPPPHPSPAPPPSHAQPYRPAPAHPPRPTTGPSQPSQPSQPSWPDTRHSQPSYPNAGPPHSLQPARIGPYVPTRTLGEGGQGTVYLAQAPNGGLVAVKVLNSRAIGGLAERESFLKEAELARRVRSFSTARVIDTGMADDLVYIVSEYVPGPSLDKLVREQGPRDGDSLTRIAVGTIAALKGIHAAHVVHRDFKPANVLIGSDGPRVIDFGIAKSLDRHTMTSGDLKGTLVYMSPEQISGDTVAPASDIFSWGATMLFAATGRHAFGGNSHPHIFRMITSHHPDLSVLPPALRGPVGACLAKNPGERPNATDVMLAVTN</sequence>
<dbReference type="STRING" id="504805.SAMN05421505_12558"/>
<dbReference type="InterPro" id="IPR000719">
    <property type="entry name" value="Prot_kinase_dom"/>
</dbReference>
<dbReference type="GO" id="GO:0005737">
    <property type="term" value="C:cytoplasm"/>
    <property type="evidence" value="ECO:0007669"/>
    <property type="project" value="TreeGrafter"/>
</dbReference>
<evidence type="ECO:0000256" key="2">
    <source>
        <dbReference type="SAM" id="Phobius"/>
    </source>
</evidence>
<keyword evidence="4" id="KW-0723">Serine/threonine-protein kinase</keyword>
<protein>
    <submittedName>
        <fullName evidence="4">Serine/threonine protein kinase</fullName>
    </submittedName>
</protein>
<organism evidence="4 5">
    <name type="scientific">Sinosporangium album</name>
    <dbReference type="NCBI Taxonomy" id="504805"/>
    <lineage>
        <taxon>Bacteria</taxon>
        <taxon>Bacillati</taxon>
        <taxon>Actinomycetota</taxon>
        <taxon>Actinomycetes</taxon>
        <taxon>Streptosporangiales</taxon>
        <taxon>Streptosporangiaceae</taxon>
        <taxon>Sinosporangium</taxon>
    </lineage>
</organism>
<keyword evidence="2" id="KW-0472">Membrane</keyword>
<dbReference type="Pfam" id="PF00069">
    <property type="entry name" value="Pkinase"/>
    <property type="match status" value="1"/>
</dbReference>
<feature type="compositionally biased region" description="Pro residues" evidence="1">
    <location>
        <begin position="173"/>
        <end position="202"/>
    </location>
</feature>
<proteinExistence type="predicted"/>
<dbReference type="SUPFAM" id="SSF56112">
    <property type="entry name" value="Protein kinase-like (PK-like)"/>
    <property type="match status" value="1"/>
</dbReference>
<keyword evidence="2" id="KW-0812">Transmembrane</keyword>
<reference evidence="4 5" key="1">
    <citation type="submission" date="2016-10" db="EMBL/GenBank/DDBJ databases">
        <authorList>
            <person name="de Groot N.N."/>
        </authorList>
    </citation>
    <scope>NUCLEOTIDE SEQUENCE [LARGE SCALE GENOMIC DNA]</scope>
    <source>
        <strain evidence="4 5">CPCC 201354</strain>
    </source>
</reference>
<dbReference type="CDD" id="cd14014">
    <property type="entry name" value="STKc_PknB_like"/>
    <property type="match status" value="1"/>
</dbReference>
<dbReference type="Gene3D" id="1.10.510.10">
    <property type="entry name" value="Transferase(Phosphotransferase) domain 1"/>
    <property type="match status" value="1"/>
</dbReference>
<evidence type="ECO:0000256" key="1">
    <source>
        <dbReference type="SAM" id="MobiDB-lite"/>
    </source>
</evidence>
<dbReference type="Proteomes" id="UP000198923">
    <property type="component" value="Unassembled WGS sequence"/>
</dbReference>
<keyword evidence="4" id="KW-0808">Transferase</keyword>
<dbReference type="GO" id="GO:0004674">
    <property type="term" value="F:protein serine/threonine kinase activity"/>
    <property type="evidence" value="ECO:0007669"/>
    <property type="project" value="UniProtKB-KW"/>
</dbReference>
<dbReference type="AlphaFoldDB" id="A0A1G8G2T5"/>